<reference evidence="1 2" key="1">
    <citation type="submission" date="2009-12" db="EMBL/GenBank/DDBJ databases">
        <title>The draft genome of Batrachochytrium dendrobatidis.</title>
        <authorList>
            <consortium name="US DOE Joint Genome Institute (JGI-PGF)"/>
            <person name="Kuo A."/>
            <person name="Salamov A."/>
            <person name="Schmutz J."/>
            <person name="Lucas S."/>
            <person name="Pitluck S."/>
            <person name="Rosenblum E."/>
            <person name="Stajich J."/>
            <person name="Eisen M."/>
            <person name="Grigoriev I.V."/>
        </authorList>
    </citation>
    <scope>NUCLEOTIDE SEQUENCE [LARGE SCALE GENOMIC DNA]</scope>
    <source>
        <strain evidence="2">JAM81 / FGSC 10211</strain>
    </source>
</reference>
<dbReference type="InParanoid" id="F4NU93"/>
<evidence type="ECO:0000313" key="2">
    <source>
        <dbReference type="Proteomes" id="UP000007241"/>
    </source>
</evidence>
<name>F4NU93_BATDJ</name>
<dbReference type="HOGENOM" id="CLU_016639_2_0_1"/>
<gene>
    <name evidence="1" type="ORF">BATDEDRAFT_22414</name>
</gene>
<dbReference type="RefSeq" id="XP_006675562.1">
    <property type="nucleotide sequence ID" value="XM_006675499.1"/>
</dbReference>
<dbReference type="SUPFAM" id="SSF52540">
    <property type="entry name" value="P-loop containing nucleoside triphosphate hydrolases"/>
    <property type="match status" value="1"/>
</dbReference>
<evidence type="ECO:0000313" key="1">
    <source>
        <dbReference type="EMBL" id="EGF84397.1"/>
    </source>
</evidence>
<dbReference type="OMA" id="NWIEDYY"/>
<dbReference type="GeneID" id="18237935"/>
<dbReference type="InterPro" id="IPR027417">
    <property type="entry name" value="P-loop_NTPase"/>
</dbReference>
<dbReference type="Proteomes" id="UP000007241">
    <property type="component" value="Unassembled WGS sequence"/>
</dbReference>
<dbReference type="AlphaFoldDB" id="F4NU93"/>
<keyword evidence="2" id="KW-1185">Reference proteome</keyword>
<dbReference type="Gene3D" id="3.40.50.300">
    <property type="entry name" value="P-loop containing nucleotide triphosphate hydrolases"/>
    <property type="match status" value="1"/>
</dbReference>
<protein>
    <submittedName>
        <fullName evidence="1">Uncharacterized protein</fullName>
    </submittedName>
</protein>
<dbReference type="OrthoDB" id="2147227at2759"/>
<dbReference type="EMBL" id="GL882879">
    <property type="protein sequence ID" value="EGF84397.1"/>
    <property type="molecule type" value="Genomic_DNA"/>
</dbReference>
<proteinExistence type="predicted"/>
<organism evidence="1 2">
    <name type="scientific">Batrachochytrium dendrobatidis (strain JAM81 / FGSC 10211)</name>
    <name type="common">Frog chytrid fungus</name>
    <dbReference type="NCBI Taxonomy" id="684364"/>
    <lineage>
        <taxon>Eukaryota</taxon>
        <taxon>Fungi</taxon>
        <taxon>Fungi incertae sedis</taxon>
        <taxon>Chytridiomycota</taxon>
        <taxon>Chytridiomycota incertae sedis</taxon>
        <taxon>Chytridiomycetes</taxon>
        <taxon>Rhizophydiales</taxon>
        <taxon>Rhizophydiales incertae sedis</taxon>
        <taxon>Batrachochytrium</taxon>
    </lineage>
</organism>
<sequence>MPKRYLNVEYDTISTEIDVTDFEDLSDVQDAIKSEYGPAMADIDAPQLQLYTNTNKNQLINTWTLLDSLPQEYFTQDGSCAVIGCFPPPSRQPTQTYLSAAGSTLTAGYKKRRTSEWEKVSTLAQLSYDPNLTIFKLDTNYLAKTGLSTEKLILYCRPTFHEQFSFLREKVIDNGVLGWILGPPGTGKSTTALEFASTLDKNDWVVTWIHLYIDCYPVCVRLEGDSKKSQEIYDSNIDNFFDILHKVDESKQHIVFIDGYTSNGQKHIDEEEYIHAVQNDEFFNHVKAVLDSDLQIDSSREDLVRSKLYFAGASARCMFLFATKDVIQQTYGSITFVNDIFPYVKGTIGDQSNNVVDRLFSSSLVENDVFPRKTSIVSRFSGVMLAIKAGPDLIRKLVKATRHDGNPSMNGWMLEMWFFASLYYDGVKLFDENDNEFQTWPASNVKTLDINAFPALPENNGVWFKPNKWNQGGFDAIFLEKGKGLVRFVQVTDGNTHSFKIEYFHSFLLMLCQSPQSFEITCLEIIFVADQKKRSTFKVAEPSAPGMLTDFGWRLGEELDKVKVVFIKGWCD</sequence>
<accession>F4NU93</accession>